<name>A0A4Z2HFL6_9TELE</name>
<evidence type="ECO:0000256" key="2">
    <source>
        <dbReference type="SAM" id="SignalP"/>
    </source>
</evidence>
<proteinExistence type="predicted"/>
<evidence type="ECO:0000313" key="4">
    <source>
        <dbReference type="Proteomes" id="UP000314294"/>
    </source>
</evidence>
<accession>A0A4Z2HFL6</accession>
<reference evidence="3 4" key="1">
    <citation type="submission" date="2019-03" db="EMBL/GenBank/DDBJ databases">
        <title>First draft genome of Liparis tanakae, snailfish: a comprehensive survey of snailfish specific genes.</title>
        <authorList>
            <person name="Kim W."/>
            <person name="Song I."/>
            <person name="Jeong J.-H."/>
            <person name="Kim D."/>
            <person name="Kim S."/>
            <person name="Ryu S."/>
            <person name="Song J.Y."/>
            <person name="Lee S.K."/>
        </authorList>
    </citation>
    <scope>NUCLEOTIDE SEQUENCE [LARGE SCALE GENOMIC DNA]</scope>
    <source>
        <tissue evidence="3">Muscle</tissue>
    </source>
</reference>
<organism evidence="3 4">
    <name type="scientific">Liparis tanakae</name>
    <name type="common">Tanaka's snailfish</name>
    <dbReference type="NCBI Taxonomy" id="230148"/>
    <lineage>
        <taxon>Eukaryota</taxon>
        <taxon>Metazoa</taxon>
        <taxon>Chordata</taxon>
        <taxon>Craniata</taxon>
        <taxon>Vertebrata</taxon>
        <taxon>Euteleostomi</taxon>
        <taxon>Actinopterygii</taxon>
        <taxon>Neopterygii</taxon>
        <taxon>Teleostei</taxon>
        <taxon>Neoteleostei</taxon>
        <taxon>Acanthomorphata</taxon>
        <taxon>Eupercaria</taxon>
        <taxon>Perciformes</taxon>
        <taxon>Cottioidei</taxon>
        <taxon>Cottales</taxon>
        <taxon>Liparidae</taxon>
        <taxon>Liparis</taxon>
    </lineage>
</organism>
<protein>
    <submittedName>
        <fullName evidence="3">Uncharacterized protein</fullName>
    </submittedName>
</protein>
<feature type="signal peptide" evidence="2">
    <location>
        <begin position="1"/>
        <end position="20"/>
    </location>
</feature>
<feature type="compositionally biased region" description="Polar residues" evidence="1">
    <location>
        <begin position="39"/>
        <end position="54"/>
    </location>
</feature>
<evidence type="ECO:0000256" key="1">
    <source>
        <dbReference type="SAM" id="MobiDB-lite"/>
    </source>
</evidence>
<feature type="region of interest" description="Disordered" evidence="1">
    <location>
        <begin position="22"/>
        <end position="116"/>
    </location>
</feature>
<gene>
    <name evidence="3" type="ORF">EYF80_025450</name>
</gene>
<keyword evidence="4" id="KW-1185">Reference proteome</keyword>
<dbReference type="AlphaFoldDB" id="A0A4Z2HFL6"/>
<feature type="compositionally biased region" description="Basic residues" evidence="1">
    <location>
        <begin position="56"/>
        <end position="65"/>
    </location>
</feature>
<evidence type="ECO:0000313" key="3">
    <source>
        <dbReference type="EMBL" id="TNN64320.1"/>
    </source>
</evidence>
<comment type="caution">
    <text evidence="3">The sequence shown here is derived from an EMBL/GenBank/DDBJ whole genome shotgun (WGS) entry which is preliminary data.</text>
</comment>
<feature type="compositionally biased region" description="Low complexity" evidence="1">
    <location>
        <begin position="80"/>
        <end position="95"/>
    </location>
</feature>
<dbReference type="Proteomes" id="UP000314294">
    <property type="component" value="Unassembled WGS sequence"/>
</dbReference>
<keyword evidence="2" id="KW-0732">Signal</keyword>
<sequence>MRLKVAASLSLLQVLTRVLKELAGDGDPPPLASGDPGENTASNNTVGHVTQTQLGHHPRHLHRGQRSREIFLTLRQQEGSDGSSPASPHSSLFPSDTNLKDSFPLLPLSGSTDCIE</sequence>
<feature type="chain" id="PRO_5021326337" evidence="2">
    <location>
        <begin position="21"/>
        <end position="116"/>
    </location>
</feature>
<dbReference type="OrthoDB" id="10474202at2759"/>
<dbReference type="EMBL" id="SRLO01000255">
    <property type="protein sequence ID" value="TNN64320.1"/>
    <property type="molecule type" value="Genomic_DNA"/>
</dbReference>